<dbReference type="GO" id="GO:0046872">
    <property type="term" value="F:metal ion binding"/>
    <property type="evidence" value="ECO:0007669"/>
    <property type="project" value="UniProtKB-KW"/>
</dbReference>
<dbReference type="InterPro" id="IPR040255">
    <property type="entry name" value="Non-specific_endonuclease"/>
</dbReference>
<evidence type="ECO:0000256" key="5">
    <source>
        <dbReference type="PIRSR" id="PIRSR640255-2"/>
    </source>
</evidence>
<feature type="domain" description="ENPP1-3/EXOG-like endonuclease/phosphodiesterase" evidence="6">
    <location>
        <begin position="139"/>
        <end position="354"/>
    </location>
</feature>
<feature type="binding site" evidence="5">
    <location>
        <position position="252"/>
    </location>
    <ligand>
        <name>Mg(2+)</name>
        <dbReference type="ChEBI" id="CHEBI:18420"/>
        <note>catalytic</note>
    </ligand>
</feature>
<dbReference type="Pfam" id="PF01223">
    <property type="entry name" value="Endonuclease_NS"/>
    <property type="match status" value="1"/>
</dbReference>
<dbReference type="InterPro" id="IPR044925">
    <property type="entry name" value="His-Me_finger_sf"/>
</dbReference>
<reference evidence="8" key="1">
    <citation type="submission" date="2014-07" db="EMBL/GenBank/DDBJ databases">
        <authorList>
            <person name="Zhang J.E."/>
            <person name="Yang H."/>
            <person name="Guo J."/>
            <person name="Deng Z."/>
            <person name="Luo H."/>
            <person name="Luo M."/>
            <person name="Zhao B."/>
        </authorList>
    </citation>
    <scope>NUCLEOTIDE SEQUENCE</scope>
    <source>
        <strain evidence="8">Sinf3</strain>
        <tissue evidence="8">Whole body</tissue>
    </source>
</reference>
<dbReference type="EMBL" id="KM229551">
    <property type="protein sequence ID" value="AKB95590.1"/>
    <property type="molecule type" value="mRNA"/>
</dbReference>
<feature type="active site" description="Proton acceptor" evidence="4">
    <location>
        <position position="222"/>
    </location>
</feature>
<dbReference type="FunFam" id="3.40.570.10:FF:000007">
    <property type="entry name" value="Alkaline nuclease"/>
    <property type="match status" value="1"/>
</dbReference>
<organism evidence="8">
    <name type="scientific">Sesamia inferens</name>
    <name type="common">Purple stem borer</name>
    <dbReference type="NCBI Taxonomy" id="492764"/>
    <lineage>
        <taxon>Eukaryota</taxon>
        <taxon>Metazoa</taxon>
        <taxon>Ecdysozoa</taxon>
        <taxon>Arthropoda</taxon>
        <taxon>Hexapoda</taxon>
        <taxon>Insecta</taxon>
        <taxon>Pterygota</taxon>
        <taxon>Neoptera</taxon>
        <taxon>Endopterygota</taxon>
        <taxon>Lepidoptera</taxon>
        <taxon>Glossata</taxon>
        <taxon>Ditrysia</taxon>
        <taxon>Noctuoidea</taxon>
        <taxon>Noctuidae</taxon>
        <taxon>Amphipyrinae</taxon>
        <taxon>Sesamia</taxon>
    </lineage>
</organism>
<sequence>MTVVIVLITTNRSASGDLSCSFTVNDLGQPQPLYLYNDDYLKPTGNTGIIKLNTGDQVVIACPGRMILHQNLNAVVDLATATCVNNDLVSGAGWLHSDGAFTELTCSGLLNSEAVLTTDRCYNNNYVIRVGFTVAGVFYPLYWSCFDQKRLEVLYVWYEQNPQNALPQTGVKRPDFSAGNFYDGVDVNKMYTQNQQKVTIANILGSDMASKYINTQFISRGHLAAATDFIYANGQRASYYFINVAPQWQSFNSGNWNLLERNLRTRIGEAGYNTIIYTGTFGTTQLRDENDKLVDIYLYTDANNNPQIPVPLYYYKVVYDASRRLGTAFVGINNPYYSETEMKVLAFCTDRCRNNSAFNWLRWQPDRIEIGYSFCCTIDDFRKTVPHLPDFPVDDLLT</sequence>
<dbReference type="GO" id="GO:0003676">
    <property type="term" value="F:nucleic acid binding"/>
    <property type="evidence" value="ECO:0007669"/>
    <property type="project" value="InterPro"/>
</dbReference>
<dbReference type="GO" id="GO:0005634">
    <property type="term" value="C:nucleus"/>
    <property type="evidence" value="ECO:0007669"/>
    <property type="project" value="TreeGrafter"/>
</dbReference>
<keyword evidence="3 8" id="KW-0255">Endonuclease</keyword>
<dbReference type="Gene3D" id="3.40.570.10">
    <property type="entry name" value="Extracellular Endonuclease, subunit A"/>
    <property type="match status" value="1"/>
</dbReference>
<keyword evidence="5" id="KW-0479">Metal-binding</keyword>
<dbReference type="SUPFAM" id="SSF54060">
    <property type="entry name" value="His-Me finger endonucleases"/>
    <property type="match status" value="1"/>
</dbReference>
<evidence type="ECO:0000256" key="2">
    <source>
        <dbReference type="ARBA" id="ARBA00022722"/>
    </source>
</evidence>
<evidence type="ECO:0000256" key="1">
    <source>
        <dbReference type="ARBA" id="ARBA00010052"/>
    </source>
</evidence>
<keyword evidence="3 8" id="KW-0378">Hydrolase</keyword>
<evidence type="ECO:0000256" key="3">
    <source>
        <dbReference type="ARBA" id="ARBA00022759"/>
    </source>
</evidence>
<evidence type="ECO:0000256" key="4">
    <source>
        <dbReference type="PIRSR" id="PIRSR640255-1"/>
    </source>
</evidence>
<name>A0A219LVV4_SESIF</name>
<dbReference type="InterPro" id="IPR020821">
    <property type="entry name" value="ENPP1-3/EXOG-like_nuc-like"/>
</dbReference>
<dbReference type="InterPro" id="IPR001604">
    <property type="entry name" value="Endo_G_ENPP1-like_dom"/>
</dbReference>
<proteinExistence type="evidence at transcript level"/>
<dbReference type="GO" id="GO:0006309">
    <property type="term" value="P:apoptotic DNA fragmentation"/>
    <property type="evidence" value="ECO:0007669"/>
    <property type="project" value="TreeGrafter"/>
</dbReference>
<comment type="similarity">
    <text evidence="1">Belongs to the DNA/RNA non-specific endonuclease family.</text>
</comment>
<protein>
    <submittedName>
        <fullName evidence="8">DNA/RNA non-specific endonuclease</fullName>
    </submittedName>
</protein>
<dbReference type="GO" id="GO:0000014">
    <property type="term" value="F:single-stranded DNA endodeoxyribonuclease activity"/>
    <property type="evidence" value="ECO:0007669"/>
    <property type="project" value="TreeGrafter"/>
</dbReference>
<dbReference type="AlphaFoldDB" id="A0A219LVV4"/>
<evidence type="ECO:0000259" key="7">
    <source>
        <dbReference type="SMART" id="SM00892"/>
    </source>
</evidence>
<dbReference type="SMART" id="SM00892">
    <property type="entry name" value="Endonuclease_NS"/>
    <property type="match status" value="1"/>
</dbReference>
<dbReference type="GO" id="GO:0005743">
    <property type="term" value="C:mitochondrial inner membrane"/>
    <property type="evidence" value="ECO:0007669"/>
    <property type="project" value="TreeGrafter"/>
</dbReference>
<dbReference type="SMART" id="SM00477">
    <property type="entry name" value="NUC"/>
    <property type="match status" value="1"/>
</dbReference>
<dbReference type="PANTHER" id="PTHR13966">
    <property type="entry name" value="ENDONUCLEASE RELATED"/>
    <property type="match status" value="1"/>
</dbReference>
<feature type="domain" description="DNA/RNA non-specific endonuclease/pyrophosphatase/phosphodiesterase" evidence="7">
    <location>
        <begin position="138"/>
        <end position="381"/>
    </location>
</feature>
<dbReference type="PANTHER" id="PTHR13966:SF19">
    <property type="entry name" value="NUCLEASE EXOG, MITOCHONDRIAL"/>
    <property type="match status" value="1"/>
</dbReference>
<evidence type="ECO:0000259" key="6">
    <source>
        <dbReference type="SMART" id="SM00477"/>
    </source>
</evidence>
<dbReference type="InterPro" id="IPR044929">
    <property type="entry name" value="DNA/RNA_non-sp_Endonuclease_sf"/>
</dbReference>
<accession>A0A219LVV4</accession>
<evidence type="ECO:0000313" key="8">
    <source>
        <dbReference type="EMBL" id="AKB95590.1"/>
    </source>
</evidence>
<keyword evidence="2" id="KW-0540">Nuclease</keyword>
<dbReference type="GO" id="GO:0004521">
    <property type="term" value="F:RNA endonuclease activity"/>
    <property type="evidence" value="ECO:0007669"/>
    <property type="project" value="TreeGrafter"/>
</dbReference>
<dbReference type="CDD" id="cd00091">
    <property type="entry name" value="NUC"/>
    <property type="match status" value="1"/>
</dbReference>